<dbReference type="FunFam" id="3.40.50.800:FF:000002">
    <property type="entry name" value="Glycine--tRNA ligase"/>
    <property type="match status" value="1"/>
</dbReference>
<dbReference type="InterPro" id="IPR022961">
    <property type="entry name" value="Gly_tRNA_ligase_bac"/>
</dbReference>
<dbReference type="NCBIfam" id="TIGR00389">
    <property type="entry name" value="glyS_dimeric"/>
    <property type="match status" value="1"/>
</dbReference>
<keyword evidence="7 8" id="KW-0030">Aminoacyl-tRNA synthetase</keyword>
<dbReference type="STRING" id="1797532.A2729_02490"/>
<dbReference type="InterPro" id="IPR002315">
    <property type="entry name" value="tRNA-synt_gly"/>
</dbReference>
<comment type="caution">
    <text evidence="10">The sequence shown here is derived from an EMBL/GenBank/DDBJ whole genome shotgun (WGS) entry which is preliminary data.</text>
</comment>
<comment type="subunit">
    <text evidence="8">Homodimer.</text>
</comment>
<evidence type="ECO:0000259" key="9">
    <source>
        <dbReference type="PROSITE" id="PS50862"/>
    </source>
</evidence>
<evidence type="ECO:0000256" key="3">
    <source>
        <dbReference type="ARBA" id="ARBA00022598"/>
    </source>
</evidence>
<gene>
    <name evidence="8" type="primary">glyQS</name>
    <name evidence="10" type="ORF">A2729_02490</name>
</gene>
<dbReference type="CDD" id="cd00858">
    <property type="entry name" value="GlyRS_anticodon"/>
    <property type="match status" value="1"/>
</dbReference>
<keyword evidence="5 8" id="KW-0067">ATP-binding</keyword>
<dbReference type="Proteomes" id="UP000178930">
    <property type="component" value="Unassembled WGS sequence"/>
</dbReference>
<dbReference type="NCBIfam" id="NF003211">
    <property type="entry name" value="PRK04173.1"/>
    <property type="match status" value="1"/>
</dbReference>
<evidence type="ECO:0000256" key="6">
    <source>
        <dbReference type="ARBA" id="ARBA00022917"/>
    </source>
</evidence>
<comment type="similarity">
    <text evidence="1 8">Belongs to the class-II aminoacyl-tRNA synthetase family.</text>
</comment>
<feature type="binding site" evidence="8">
    <location>
        <begin position="189"/>
        <end position="191"/>
    </location>
    <ligand>
        <name>ATP</name>
        <dbReference type="ChEBI" id="CHEBI:30616"/>
    </ligand>
</feature>
<dbReference type="InterPro" id="IPR006195">
    <property type="entry name" value="aa-tRNA-synth_II"/>
</dbReference>
<sequence>MEKLVSLCKRRGFIFQSSEIYGGLNSFYDYGPLGVELKNNIKRLWWQEMVQRRDDVVGLDAAILMHSKTWEASGHLKSFTDPLVDCKKCKRRFRADHILVPTSAKPDLGTMKEKPKKMPTCPECDGELTAARQFNLMFKTFMGPVEDEGATVYLRPETAQGIFVNFKNVKDSMRLKLPFGIAQIGKSFRNEITPGNFIFRTREFEQMELEYFCEPKEAKKYYEYWLKNRFDWYVKALGIKKENLRRRSHTKDELAHYAAACSDVEYNFPFSDWSELEGIANRQDFDLKQHSKFSGQELDYTDEAGKKFIPYVIEPSAGVDRTLLTVLVDAYTEIEGGRTTTTESTKDLEVVMRFDKKVAPIKIAVLPLAKKENLTKAAKEIYDQLRQNWSCDYDAVSSIGRRYRRQDEIGTPYCVTIDFDSLEDKAVTVRDRDTMKQERIKIGEMGDYFAEKLK</sequence>
<feature type="binding site" evidence="8">
    <location>
        <begin position="314"/>
        <end position="318"/>
    </location>
    <ligand>
        <name>substrate</name>
    </ligand>
</feature>
<comment type="subcellular location">
    <subcellularLocation>
        <location evidence="8">Cytoplasm</location>
    </subcellularLocation>
</comment>
<keyword evidence="4 8" id="KW-0547">Nucleotide-binding</keyword>
<dbReference type="Gene3D" id="3.30.930.10">
    <property type="entry name" value="Bira Bifunctional Protein, Domain 2"/>
    <property type="match status" value="1"/>
</dbReference>
<dbReference type="GO" id="GO:0005524">
    <property type="term" value="F:ATP binding"/>
    <property type="evidence" value="ECO:0007669"/>
    <property type="project" value="UniProtKB-UniRule"/>
</dbReference>
<dbReference type="Pfam" id="PF00587">
    <property type="entry name" value="tRNA-synt_2b"/>
    <property type="match status" value="1"/>
</dbReference>
<dbReference type="InterPro" id="IPR027031">
    <property type="entry name" value="Gly-tRNA_synthase/POLG2"/>
</dbReference>
<accession>A0A1G1XTH2</accession>
<evidence type="ECO:0000256" key="2">
    <source>
        <dbReference type="ARBA" id="ARBA00022490"/>
    </source>
</evidence>
<evidence type="ECO:0000256" key="1">
    <source>
        <dbReference type="ARBA" id="ARBA00008226"/>
    </source>
</evidence>
<dbReference type="SUPFAM" id="SSF55681">
    <property type="entry name" value="Class II aaRS and biotin synthetases"/>
    <property type="match status" value="1"/>
</dbReference>
<dbReference type="Pfam" id="PF03129">
    <property type="entry name" value="HGTP_anticodon"/>
    <property type="match status" value="1"/>
</dbReference>
<keyword evidence="3 8" id="KW-0436">Ligase</keyword>
<comment type="function">
    <text evidence="8">Catalyzes the attachment of glycine to tRNA(Gly).</text>
</comment>
<dbReference type="PROSITE" id="PS50862">
    <property type="entry name" value="AA_TRNA_LIGASE_II"/>
    <property type="match status" value="1"/>
</dbReference>
<dbReference type="InterPro" id="IPR004154">
    <property type="entry name" value="Anticodon-bd"/>
</dbReference>
<evidence type="ECO:0000313" key="10">
    <source>
        <dbReference type="EMBL" id="OGY43281.1"/>
    </source>
</evidence>
<proteinExistence type="inferred from homology"/>
<keyword evidence="6 8" id="KW-0648">Protein biosynthesis</keyword>
<feature type="binding site" evidence="8">
    <location>
        <begin position="199"/>
        <end position="204"/>
    </location>
    <ligand>
        <name>ATP</name>
        <dbReference type="ChEBI" id="CHEBI:30616"/>
    </ligand>
</feature>
<dbReference type="GO" id="GO:0005737">
    <property type="term" value="C:cytoplasm"/>
    <property type="evidence" value="ECO:0007669"/>
    <property type="project" value="UniProtKB-SubCell"/>
</dbReference>
<evidence type="ECO:0000256" key="4">
    <source>
        <dbReference type="ARBA" id="ARBA00022741"/>
    </source>
</evidence>
<dbReference type="Gene3D" id="3.40.50.800">
    <property type="entry name" value="Anticodon-binding domain"/>
    <property type="match status" value="1"/>
</dbReference>
<feature type="binding site" evidence="8">
    <location>
        <begin position="318"/>
        <end position="321"/>
    </location>
    <ligand>
        <name>ATP</name>
        <dbReference type="ChEBI" id="CHEBI:30616"/>
    </ligand>
</feature>
<evidence type="ECO:0000256" key="7">
    <source>
        <dbReference type="ARBA" id="ARBA00023146"/>
    </source>
</evidence>
<feature type="binding site" evidence="8">
    <location>
        <position position="157"/>
    </location>
    <ligand>
        <name>substrate</name>
    </ligand>
</feature>
<comment type="catalytic activity">
    <reaction evidence="8">
        <text>tRNA(Gly) + glycine + ATP = glycyl-tRNA(Gly) + AMP + diphosphate</text>
        <dbReference type="Rhea" id="RHEA:16013"/>
        <dbReference type="Rhea" id="RHEA-COMP:9664"/>
        <dbReference type="Rhea" id="RHEA-COMP:9683"/>
        <dbReference type="ChEBI" id="CHEBI:30616"/>
        <dbReference type="ChEBI" id="CHEBI:33019"/>
        <dbReference type="ChEBI" id="CHEBI:57305"/>
        <dbReference type="ChEBI" id="CHEBI:78442"/>
        <dbReference type="ChEBI" id="CHEBI:78522"/>
        <dbReference type="ChEBI" id="CHEBI:456215"/>
        <dbReference type="EC" id="6.1.1.14"/>
    </reaction>
</comment>
<dbReference type="PRINTS" id="PR01043">
    <property type="entry name" value="TRNASYNTHGLY"/>
</dbReference>
<feature type="binding site" evidence="8">
    <location>
        <begin position="204"/>
        <end position="208"/>
    </location>
    <ligand>
        <name>substrate</name>
    </ligand>
</feature>
<dbReference type="GO" id="GO:0070062">
    <property type="term" value="C:extracellular exosome"/>
    <property type="evidence" value="ECO:0007669"/>
    <property type="project" value="UniProtKB-ARBA"/>
</dbReference>
<evidence type="ECO:0000313" key="11">
    <source>
        <dbReference type="Proteomes" id="UP000178930"/>
    </source>
</evidence>
<dbReference type="SUPFAM" id="SSF52954">
    <property type="entry name" value="Class II aaRS ABD-related"/>
    <property type="match status" value="1"/>
</dbReference>
<organism evidence="10 11">
    <name type="scientific">Candidatus Buchananbacteria bacterium RIFCSPHIGHO2_01_FULL_39_14</name>
    <dbReference type="NCBI Taxonomy" id="1797532"/>
    <lineage>
        <taxon>Bacteria</taxon>
        <taxon>Candidatus Buchananiibacteriota</taxon>
    </lineage>
</organism>
<dbReference type="GO" id="GO:0004820">
    <property type="term" value="F:glycine-tRNA ligase activity"/>
    <property type="evidence" value="ECO:0007669"/>
    <property type="project" value="UniProtKB-UniRule"/>
</dbReference>
<dbReference type="InterPro" id="IPR033731">
    <property type="entry name" value="GlyRS-like_core"/>
</dbReference>
<reference evidence="10 11" key="1">
    <citation type="journal article" date="2016" name="Nat. Commun.">
        <title>Thousands of microbial genomes shed light on interconnected biogeochemical processes in an aquifer system.</title>
        <authorList>
            <person name="Anantharaman K."/>
            <person name="Brown C.T."/>
            <person name="Hug L.A."/>
            <person name="Sharon I."/>
            <person name="Castelle C.J."/>
            <person name="Probst A.J."/>
            <person name="Thomas B.C."/>
            <person name="Singh A."/>
            <person name="Wilkins M.J."/>
            <person name="Karaoz U."/>
            <person name="Brodie E.L."/>
            <person name="Williams K.H."/>
            <person name="Hubbard S.S."/>
            <person name="Banfield J.F."/>
        </authorList>
    </citation>
    <scope>NUCLEOTIDE SEQUENCE [LARGE SCALE GENOMIC DNA]</scope>
</reference>
<dbReference type="HAMAP" id="MF_00253_B">
    <property type="entry name" value="Gly_tRNA_synth_B"/>
    <property type="match status" value="1"/>
</dbReference>
<feature type="binding site" evidence="8">
    <location>
        <position position="94"/>
    </location>
    <ligand>
        <name>substrate</name>
    </ligand>
</feature>
<dbReference type="PANTHER" id="PTHR10745:SF8">
    <property type="entry name" value="DNA POLYMERASE SUBUNIT GAMMA-2, MITOCHONDRIAL"/>
    <property type="match status" value="1"/>
</dbReference>
<dbReference type="PANTHER" id="PTHR10745">
    <property type="entry name" value="GLYCYL-TRNA SYNTHETASE/DNA POLYMERASE SUBUNIT GAMMA-2"/>
    <property type="match status" value="1"/>
</dbReference>
<feature type="binding site" evidence="8">
    <location>
        <begin position="275"/>
        <end position="276"/>
    </location>
    <ligand>
        <name>ATP</name>
        <dbReference type="ChEBI" id="CHEBI:30616"/>
    </ligand>
</feature>
<dbReference type="InterPro" id="IPR036621">
    <property type="entry name" value="Anticodon-bd_dom_sf"/>
</dbReference>
<keyword evidence="2 8" id="KW-0963">Cytoplasm</keyword>
<dbReference type="EC" id="6.1.1.14" evidence="8"/>
<dbReference type="EMBL" id="MHIB01000039">
    <property type="protein sequence ID" value="OGY43281.1"/>
    <property type="molecule type" value="Genomic_DNA"/>
</dbReference>
<dbReference type="InterPro" id="IPR045864">
    <property type="entry name" value="aa-tRNA-synth_II/BPL/LPL"/>
</dbReference>
<dbReference type="GO" id="GO:0004081">
    <property type="term" value="F:bis(5'-nucleosyl)-tetraphosphatase (asymmetrical) activity"/>
    <property type="evidence" value="ECO:0007669"/>
    <property type="project" value="UniProtKB-ARBA"/>
</dbReference>
<dbReference type="CDD" id="cd00774">
    <property type="entry name" value="GlyRS-like_core"/>
    <property type="match status" value="1"/>
</dbReference>
<name>A0A1G1XTH2_9BACT</name>
<protein>
    <recommendedName>
        <fullName evidence="8">Glycine--tRNA ligase</fullName>
        <ecNumber evidence="8">6.1.1.14</ecNumber>
    </recommendedName>
    <alternativeName>
        <fullName evidence="8">Glycyl-tRNA synthetase</fullName>
        <shortName evidence="8">GlyRS</shortName>
    </alternativeName>
</protein>
<dbReference type="AlphaFoldDB" id="A0A1G1XTH2"/>
<evidence type="ECO:0000256" key="8">
    <source>
        <dbReference type="HAMAP-Rule" id="MF_00253"/>
    </source>
</evidence>
<dbReference type="InterPro" id="IPR002314">
    <property type="entry name" value="aa-tRNA-synt_IIb"/>
</dbReference>
<evidence type="ECO:0000256" key="5">
    <source>
        <dbReference type="ARBA" id="ARBA00022840"/>
    </source>
</evidence>
<dbReference type="GO" id="GO:0015966">
    <property type="term" value="P:diadenosine tetraphosphate biosynthetic process"/>
    <property type="evidence" value="ECO:0007669"/>
    <property type="project" value="UniProtKB-ARBA"/>
</dbReference>
<dbReference type="GO" id="GO:1990742">
    <property type="term" value="C:microvesicle"/>
    <property type="evidence" value="ECO:0007669"/>
    <property type="project" value="UniProtKB-ARBA"/>
</dbReference>
<dbReference type="GO" id="GO:0006426">
    <property type="term" value="P:glycyl-tRNA aminoacylation"/>
    <property type="evidence" value="ECO:0007669"/>
    <property type="project" value="UniProtKB-UniRule"/>
</dbReference>
<feature type="domain" description="Aminoacyl-transfer RNA synthetases class-II family profile" evidence="9">
    <location>
        <begin position="2"/>
        <end position="367"/>
    </location>
</feature>